<evidence type="ECO:0000313" key="1">
    <source>
        <dbReference type="EMBL" id="CAG7649298.1"/>
    </source>
</evidence>
<keyword evidence="2" id="KW-1185">Reference proteome</keyword>
<proteinExistence type="predicted"/>
<protein>
    <submittedName>
        <fullName evidence="1">Uncharacterized protein</fullName>
    </submittedName>
</protein>
<dbReference type="RefSeq" id="WP_218095523.1">
    <property type="nucleotide sequence ID" value="NZ_CAJVAS010000048.1"/>
</dbReference>
<comment type="caution">
    <text evidence="1">The sequence shown here is derived from an EMBL/GenBank/DDBJ whole genome shotgun (WGS) entry which is preliminary data.</text>
</comment>
<gene>
    <name evidence="1" type="ORF">PAESOLCIP111_05835</name>
</gene>
<organism evidence="1 2">
    <name type="scientific">Paenibacillus solanacearum</name>
    <dbReference type="NCBI Taxonomy" id="2048548"/>
    <lineage>
        <taxon>Bacteria</taxon>
        <taxon>Bacillati</taxon>
        <taxon>Bacillota</taxon>
        <taxon>Bacilli</taxon>
        <taxon>Bacillales</taxon>
        <taxon>Paenibacillaceae</taxon>
        <taxon>Paenibacillus</taxon>
    </lineage>
</organism>
<name>A0A916NSG7_9BACL</name>
<accession>A0A916NSG7</accession>
<dbReference type="AlphaFoldDB" id="A0A916NSG7"/>
<sequence length="52" mass="6046">MSSLTETFKGTTMGMLKTYVQQYIDHTCQQVWEQHLPEIERIFAKGAIPVMK</sequence>
<dbReference type="EMBL" id="CAJVAS010000048">
    <property type="protein sequence ID" value="CAG7649298.1"/>
    <property type="molecule type" value="Genomic_DNA"/>
</dbReference>
<evidence type="ECO:0000313" key="2">
    <source>
        <dbReference type="Proteomes" id="UP000693672"/>
    </source>
</evidence>
<reference evidence="1" key="1">
    <citation type="submission" date="2021-06" db="EMBL/GenBank/DDBJ databases">
        <authorList>
            <person name="Criscuolo A."/>
        </authorList>
    </citation>
    <scope>NUCLEOTIDE SEQUENCE</scope>
    <source>
        <strain evidence="1">CIP111600</strain>
    </source>
</reference>
<dbReference type="Proteomes" id="UP000693672">
    <property type="component" value="Unassembled WGS sequence"/>
</dbReference>